<proteinExistence type="predicted"/>
<evidence type="ECO:0000313" key="2">
    <source>
        <dbReference type="EMBL" id="CAH3018265.1"/>
    </source>
</evidence>
<gene>
    <name evidence="2" type="ORF">PEVE_00042167</name>
</gene>
<evidence type="ECO:0000313" key="3">
    <source>
        <dbReference type="Proteomes" id="UP001159427"/>
    </source>
</evidence>
<keyword evidence="3" id="KW-1185">Reference proteome</keyword>
<dbReference type="Proteomes" id="UP001159427">
    <property type="component" value="Unassembled WGS sequence"/>
</dbReference>
<feature type="transmembrane region" description="Helical" evidence="1">
    <location>
        <begin position="100"/>
        <end position="126"/>
    </location>
</feature>
<organism evidence="2 3">
    <name type="scientific">Porites evermanni</name>
    <dbReference type="NCBI Taxonomy" id="104178"/>
    <lineage>
        <taxon>Eukaryota</taxon>
        <taxon>Metazoa</taxon>
        <taxon>Cnidaria</taxon>
        <taxon>Anthozoa</taxon>
        <taxon>Hexacorallia</taxon>
        <taxon>Scleractinia</taxon>
        <taxon>Fungiina</taxon>
        <taxon>Poritidae</taxon>
        <taxon>Porites</taxon>
    </lineage>
</organism>
<name>A0ABN8LQF9_9CNID</name>
<dbReference type="EMBL" id="CALNXI010000082">
    <property type="protein sequence ID" value="CAH3018265.1"/>
    <property type="molecule type" value="Genomic_DNA"/>
</dbReference>
<keyword evidence="1" id="KW-0812">Transmembrane</keyword>
<keyword evidence="1" id="KW-1133">Transmembrane helix</keyword>
<sequence length="135" mass="15519">MERRYIPARATRIQSHQRLFACPRLSVSGNFNFTSKTLVAKELAWIGDQIELRRGISGRLHTPGLNIPRLVGRSLAVAGDLLDCKYKHGYVRRNDMLLRLLWRGLITDDVSLVFLTALLQMCYLGLHQMWQDLVL</sequence>
<keyword evidence="1" id="KW-0472">Membrane</keyword>
<protein>
    <submittedName>
        <fullName evidence="2">Uncharacterized protein</fullName>
    </submittedName>
</protein>
<comment type="caution">
    <text evidence="2">The sequence shown here is derived from an EMBL/GenBank/DDBJ whole genome shotgun (WGS) entry which is preliminary data.</text>
</comment>
<evidence type="ECO:0000256" key="1">
    <source>
        <dbReference type="SAM" id="Phobius"/>
    </source>
</evidence>
<accession>A0ABN8LQF9</accession>
<reference evidence="2 3" key="1">
    <citation type="submission" date="2022-05" db="EMBL/GenBank/DDBJ databases">
        <authorList>
            <consortium name="Genoscope - CEA"/>
            <person name="William W."/>
        </authorList>
    </citation>
    <scope>NUCLEOTIDE SEQUENCE [LARGE SCALE GENOMIC DNA]</scope>
</reference>